<reference evidence="7" key="1">
    <citation type="journal article" date="2014" name="Int. J. Syst. Evol. Microbiol.">
        <title>Complete genome sequence of Corynebacterium casei LMG S-19264T (=DSM 44701T), isolated from a smear-ripened cheese.</title>
        <authorList>
            <consortium name="US DOE Joint Genome Institute (JGI-PGF)"/>
            <person name="Walter F."/>
            <person name="Albersmeier A."/>
            <person name="Kalinowski J."/>
            <person name="Ruckert C."/>
        </authorList>
    </citation>
    <scope>NUCLEOTIDE SEQUENCE</scope>
    <source>
        <strain evidence="7">JCM 5069</strain>
    </source>
</reference>
<evidence type="ECO:0000313" key="7">
    <source>
        <dbReference type="EMBL" id="GHH88233.1"/>
    </source>
</evidence>
<dbReference type="FunFam" id="3.40.50.12780:FF:000012">
    <property type="entry name" value="Non-ribosomal peptide synthetase"/>
    <property type="match status" value="1"/>
</dbReference>
<dbReference type="InterPro" id="IPR029058">
    <property type="entry name" value="AB_hydrolase_fold"/>
</dbReference>
<evidence type="ECO:0000313" key="8">
    <source>
        <dbReference type="Proteomes" id="UP000603708"/>
    </source>
</evidence>
<dbReference type="EMBL" id="BNCD01000034">
    <property type="protein sequence ID" value="GHH88233.1"/>
    <property type="molecule type" value="Genomic_DNA"/>
</dbReference>
<dbReference type="Proteomes" id="UP000603708">
    <property type="component" value="Unassembled WGS sequence"/>
</dbReference>
<dbReference type="SMART" id="SM00823">
    <property type="entry name" value="PKS_PP"/>
    <property type="match status" value="1"/>
</dbReference>
<dbReference type="Pfam" id="PF00501">
    <property type="entry name" value="AMP-binding"/>
    <property type="match status" value="1"/>
</dbReference>
<dbReference type="GO" id="GO:0043041">
    <property type="term" value="P:amino acid activation for nonribosomal peptide biosynthetic process"/>
    <property type="evidence" value="ECO:0007669"/>
    <property type="project" value="TreeGrafter"/>
</dbReference>
<proteinExistence type="inferred from homology"/>
<dbReference type="Gene3D" id="3.40.50.980">
    <property type="match status" value="2"/>
</dbReference>
<dbReference type="RefSeq" id="WP_189938658.1">
    <property type="nucleotide sequence ID" value="NZ_BNCD01000034.1"/>
</dbReference>
<feature type="domain" description="Carrier" evidence="6">
    <location>
        <begin position="1439"/>
        <end position="1514"/>
    </location>
</feature>
<evidence type="ECO:0000256" key="2">
    <source>
        <dbReference type="ARBA" id="ARBA00006432"/>
    </source>
</evidence>
<comment type="caution">
    <text evidence="7">The sequence shown here is derived from an EMBL/GenBank/DDBJ whole genome shotgun (WGS) entry which is preliminary data.</text>
</comment>
<dbReference type="Pfam" id="PF00550">
    <property type="entry name" value="PP-binding"/>
    <property type="match status" value="1"/>
</dbReference>
<evidence type="ECO:0000259" key="6">
    <source>
        <dbReference type="PROSITE" id="PS50075"/>
    </source>
</evidence>
<dbReference type="FunFam" id="3.40.50.980:FF:000001">
    <property type="entry name" value="Non-ribosomal peptide synthetase"/>
    <property type="match status" value="1"/>
</dbReference>
<dbReference type="InterPro" id="IPR045851">
    <property type="entry name" value="AMP-bd_C_sf"/>
</dbReference>
<dbReference type="NCBIfam" id="TIGR01733">
    <property type="entry name" value="AA-adenyl-dom"/>
    <property type="match status" value="1"/>
</dbReference>
<dbReference type="InterPro" id="IPR025110">
    <property type="entry name" value="AMP-bd_C"/>
</dbReference>
<feature type="compositionally biased region" description="Pro residues" evidence="5">
    <location>
        <begin position="36"/>
        <end position="50"/>
    </location>
</feature>
<dbReference type="InterPro" id="IPR010071">
    <property type="entry name" value="AA_adenyl_dom"/>
</dbReference>
<sequence>MSDILARLASLSPQQRARLMSRLAAGPEPGSGSVPQPGPESPAPTGPVPVAPAQARLWLLQSLDPGSPAHHLVAGLALDGPLDADALGRVLTEITRRHEPLRTAFPAVDGTPVQHIAPPRTVDVPLADLRALPDGERDPRAVELAVRAGRRPFDLERGPLARFLLVRLADERHLLVLAAHHLVADGWSFGVFTEEFTALYEAFSAGRPSPLPPLHRPYRAVVGQDEAPAERLAHWTKLLGTELPVLALPTDRPRPATHTTNGRRHGFALSGDLSAAVRKAAQDTGTTVYSRLLTALAVALGRLTGQDDLVIGAPVSGRTTPAAEGLIGFFVNTLALRIDLSAADTLADAARLTDAVVRGGLAHQDTPFDRLVHALNPPRHPDRPLLRQVAFAFQPVPVRTRRAGALAVRPLAPDEIDLGVSPLDLSLHMWEDGEGLRGCFEYNTDLFEPASAARWTETFRAVLDQTVAAPATPLRSAGALAAEGRTVESNLTESQLLLYFGRELTPGVRLYYEYVTALFTIRADVDADRFHRAWQRLVDHTDALRSTLHETDGVPYLRVRAHMPAPLDRVDLSGAPQPRAAARDWAVRRSTPDLDLGERVFDSALLTLGRGRVAWYVHVHHSMSDAWSMSLLLRRLSEYYEQDGTGRPDAPRPPSFEEYARHERERRATPAYRRAKRHWEERLARPAGRLGFYGRESAAGTTRTVRISRDLGAGRSARIAAFARAEGFTTEATVFGAALFALLRRLGAPRLVRVGTPFAGRPAAFRDTFGLFMNVLPLEVEFDGDEDFRTLARKVQRGFLQAARYQDHPVRNPAHAPVYDVYLNYQNAAFSGFGGPVEAEIIGTGHSRDRLALQVRDFAGEGRYVLDFDFNEGHFDEDQRRRTVGHYLNLLDGLLDDPGRPVDRAPLLSADELRYLAGLNDTARAYDLTAPLHVLVARQARRTPDAVAVVFEDRRLSYAELDAAAGRLARRLLREGAGAAGTVVGVFMERSLELVVALLAVLKAGGAYLPLDPAHPPDRLRFMLGDAGVGLVLSRPALVERLPGTPARVLPVPAADLLTRDTADEPPEHGEYRGAGPGDPAYAIYTSGSTGTPKCAVLTHRAIVNRLLWMQEEYGLTAADRVLQKTPYTFDVSVWEFFWPLMTGARLVVARPDGHKDPAYLVDVVNREGITTLHFVPSMLRVFLEAPDVRTCTGITRVVCSGEALPPDVVRRFNDTLPAELHNLYGPTEAGVDVSYWAVERTAADTAVVPIGRPVANTALHVLDERLQLLPPGIPGELHIGGVQLATGYLGRPGLTAERFVPSPLPGAGPGERLYRTGDLVRHLPNGALEYLGRIDGQVKLRGFRVELGEVEAALTSHPAVSAAAAGVWDGRLAAYVVPTGDPPDAAELKAHAGRWLPEHMVPSAVLVLPRLPTTANGKLDRRALPEPRQAAAATRFTAPRTPLEAAVAAVWAEVLGRDGIGVHDDFFALGGHSLLAARLVTAAERRFGVRLPLAALFRAPTVARFAALVGGGVSTSAPGSPLLVPVHGGGAPGVHAPLFAFHPAGGDVMVYRQLGALLGTRGLVGVQSRAQTGADEHTSLAEMAAEYAAAVRGHQPAGPYHLMGWSMGGTTAVNVAALLEAAGEEVAFVGLLDSSVPTDDEHDPLLVPAVALAGAVPDLRVDGAALDTLREKLRGLPLAARLAGLRSWARSQGLLSDDVPLDVFRRQADLAQQHEQLVLGHRPPVVEAPLSVWWAETRLHRRRTDWRAHTRGPVHEETIPGNHFTMLRPPHAAVAAARLLAALDQVTHRAPRDRTPREGRTPA</sequence>
<comment type="similarity">
    <text evidence="2">Belongs to the ATP-dependent AMP-binding enzyme family.</text>
</comment>
<dbReference type="InterPro" id="IPR020806">
    <property type="entry name" value="PKS_PP-bd"/>
</dbReference>
<dbReference type="InterPro" id="IPR001242">
    <property type="entry name" value="Condensation_dom"/>
</dbReference>
<feature type="region of interest" description="Disordered" evidence="5">
    <location>
        <begin position="642"/>
        <end position="664"/>
    </location>
</feature>
<dbReference type="Gene3D" id="2.30.38.10">
    <property type="entry name" value="Luciferase, Domain 3"/>
    <property type="match status" value="1"/>
</dbReference>
<dbReference type="GO" id="GO:0047527">
    <property type="term" value="F:2,3-dihydroxybenzoate-serine ligase activity"/>
    <property type="evidence" value="ECO:0007669"/>
    <property type="project" value="TreeGrafter"/>
</dbReference>
<dbReference type="InterPro" id="IPR036736">
    <property type="entry name" value="ACP-like_sf"/>
</dbReference>
<comment type="cofactor">
    <cofactor evidence="1">
        <name>pantetheine 4'-phosphate</name>
        <dbReference type="ChEBI" id="CHEBI:47942"/>
    </cofactor>
</comment>
<dbReference type="InterPro" id="IPR009081">
    <property type="entry name" value="PP-bd_ACP"/>
</dbReference>
<dbReference type="PANTHER" id="PTHR45527">
    <property type="entry name" value="NONRIBOSOMAL PEPTIDE SYNTHETASE"/>
    <property type="match status" value="1"/>
</dbReference>
<dbReference type="SUPFAM" id="SSF52777">
    <property type="entry name" value="CoA-dependent acyltransferases"/>
    <property type="match status" value="4"/>
</dbReference>
<dbReference type="InterPro" id="IPR000873">
    <property type="entry name" value="AMP-dep_synth/lig_dom"/>
</dbReference>
<dbReference type="GO" id="GO:0009366">
    <property type="term" value="C:enterobactin synthetase complex"/>
    <property type="evidence" value="ECO:0007669"/>
    <property type="project" value="TreeGrafter"/>
</dbReference>
<dbReference type="FunFam" id="1.10.1200.10:FF:000016">
    <property type="entry name" value="Non-ribosomal peptide synthase"/>
    <property type="match status" value="1"/>
</dbReference>
<dbReference type="FunFam" id="3.40.50.980:FF:000002">
    <property type="entry name" value="Enterobactin synthetase component F"/>
    <property type="match status" value="1"/>
</dbReference>
<dbReference type="Gene3D" id="3.30.559.30">
    <property type="entry name" value="Nonribosomal peptide synthetase, condensation domain"/>
    <property type="match status" value="2"/>
</dbReference>
<dbReference type="SUPFAM" id="SSF47336">
    <property type="entry name" value="ACP-like"/>
    <property type="match status" value="1"/>
</dbReference>
<dbReference type="GO" id="GO:0008610">
    <property type="term" value="P:lipid biosynthetic process"/>
    <property type="evidence" value="ECO:0007669"/>
    <property type="project" value="UniProtKB-ARBA"/>
</dbReference>
<evidence type="ECO:0000256" key="4">
    <source>
        <dbReference type="ARBA" id="ARBA00022553"/>
    </source>
</evidence>
<feature type="region of interest" description="Disordered" evidence="5">
    <location>
        <begin position="20"/>
        <end position="50"/>
    </location>
</feature>
<dbReference type="Gene3D" id="3.40.50.1820">
    <property type="entry name" value="alpha/beta hydrolase"/>
    <property type="match status" value="1"/>
</dbReference>
<dbReference type="GO" id="GO:0031177">
    <property type="term" value="F:phosphopantetheine binding"/>
    <property type="evidence" value="ECO:0007669"/>
    <property type="project" value="InterPro"/>
</dbReference>
<reference evidence="7" key="2">
    <citation type="submission" date="2020-09" db="EMBL/GenBank/DDBJ databases">
        <authorList>
            <person name="Sun Q."/>
            <person name="Ohkuma M."/>
        </authorList>
    </citation>
    <scope>NUCLEOTIDE SEQUENCE</scope>
    <source>
        <strain evidence="7">JCM 5069</strain>
    </source>
</reference>
<evidence type="ECO:0000256" key="3">
    <source>
        <dbReference type="ARBA" id="ARBA00022450"/>
    </source>
</evidence>
<keyword evidence="8" id="KW-1185">Reference proteome</keyword>
<evidence type="ECO:0000256" key="5">
    <source>
        <dbReference type="SAM" id="MobiDB-lite"/>
    </source>
</evidence>
<organism evidence="7 8">
    <name type="scientific">Streptomyces sulfonofaciens</name>
    <dbReference type="NCBI Taxonomy" id="68272"/>
    <lineage>
        <taxon>Bacteria</taxon>
        <taxon>Bacillati</taxon>
        <taxon>Actinomycetota</taxon>
        <taxon>Actinomycetes</taxon>
        <taxon>Kitasatosporales</taxon>
        <taxon>Streptomycetaceae</taxon>
        <taxon>Streptomyces</taxon>
    </lineage>
</organism>
<dbReference type="Pfam" id="PF13193">
    <property type="entry name" value="AMP-binding_C"/>
    <property type="match status" value="1"/>
</dbReference>
<dbReference type="Gene3D" id="1.10.1200.10">
    <property type="entry name" value="ACP-like"/>
    <property type="match status" value="1"/>
</dbReference>
<dbReference type="Pfam" id="PF00975">
    <property type="entry name" value="Thioesterase"/>
    <property type="match status" value="1"/>
</dbReference>
<dbReference type="PROSITE" id="PS50075">
    <property type="entry name" value="CARRIER"/>
    <property type="match status" value="1"/>
</dbReference>
<dbReference type="InterPro" id="IPR006162">
    <property type="entry name" value="Ppantetheine_attach_site"/>
</dbReference>
<protein>
    <recommendedName>
        <fullName evidence="6">Carrier domain-containing protein</fullName>
    </recommendedName>
</protein>
<dbReference type="InterPro" id="IPR023213">
    <property type="entry name" value="CAT-like_dom_sf"/>
</dbReference>
<dbReference type="Gene3D" id="3.30.300.30">
    <property type="match status" value="1"/>
</dbReference>
<dbReference type="Pfam" id="PF00668">
    <property type="entry name" value="Condensation"/>
    <property type="match status" value="2"/>
</dbReference>
<gene>
    <name evidence="7" type="ORF">GCM10018793_67110</name>
</gene>
<dbReference type="InterPro" id="IPR001031">
    <property type="entry name" value="Thioesterase"/>
</dbReference>
<dbReference type="GO" id="GO:0009239">
    <property type="term" value="P:enterobactin biosynthetic process"/>
    <property type="evidence" value="ECO:0007669"/>
    <property type="project" value="TreeGrafter"/>
</dbReference>
<dbReference type="CDD" id="cd19531">
    <property type="entry name" value="LCL_NRPS-like"/>
    <property type="match status" value="1"/>
</dbReference>
<accession>A0A919GQ92</accession>
<dbReference type="GO" id="GO:0005829">
    <property type="term" value="C:cytosol"/>
    <property type="evidence" value="ECO:0007669"/>
    <property type="project" value="TreeGrafter"/>
</dbReference>
<dbReference type="PROSITE" id="PS00012">
    <property type="entry name" value="PHOSPHOPANTETHEINE"/>
    <property type="match status" value="1"/>
</dbReference>
<name>A0A919GQ92_9ACTN</name>
<dbReference type="Gene3D" id="3.30.559.10">
    <property type="entry name" value="Chloramphenicol acetyltransferase-like domain"/>
    <property type="match status" value="2"/>
</dbReference>
<dbReference type="SUPFAM" id="SSF56801">
    <property type="entry name" value="Acetyl-CoA synthetase-like"/>
    <property type="match status" value="1"/>
</dbReference>
<dbReference type="PANTHER" id="PTHR45527:SF1">
    <property type="entry name" value="FATTY ACID SYNTHASE"/>
    <property type="match status" value="1"/>
</dbReference>
<dbReference type="SUPFAM" id="SSF53474">
    <property type="entry name" value="alpha/beta-Hydrolases"/>
    <property type="match status" value="1"/>
</dbReference>
<dbReference type="GO" id="GO:0072330">
    <property type="term" value="P:monocarboxylic acid biosynthetic process"/>
    <property type="evidence" value="ECO:0007669"/>
    <property type="project" value="UniProtKB-ARBA"/>
</dbReference>
<dbReference type="CDD" id="cd17646">
    <property type="entry name" value="A_NRPS_AB3403-like"/>
    <property type="match status" value="1"/>
</dbReference>
<evidence type="ECO:0000256" key="1">
    <source>
        <dbReference type="ARBA" id="ARBA00001957"/>
    </source>
</evidence>
<keyword evidence="3" id="KW-0596">Phosphopantetheine</keyword>
<keyword evidence="4" id="KW-0597">Phosphoprotein</keyword>